<feature type="transmembrane region" description="Helical" evidence="5">
    <location>
        <begin position="182"/>
        <end position="204"/>
    </location>
</feature>
<dbReference type="Pfam" id="PF12729">
    <property type="entry name" value="4HB_MCP_1"/>
    <property type="match status" value="1"/>
</dbReference>
<evidence type="ECO:0000256" key="5">
    <source>
        <dbReference type="SAM" id="Phobius"/>
    </source>
</evidence>
<dbReference type="SMART" id="SM00283">
    <property type="entry name" value="MA"/>
    <property type="match status" value="1"/>
</dbReference>
<comment type="similarity">
    <text evidence="2">Belongs to the methyl-accepting chemotaxis (MCP) protein family.</text>
</comment>
<feature type="coiled-coil region" evidence="4">
    <location>
        <begin position="232"/>
        <end position="266"/>
    </location>
</feature>
<dbReference type="PANTHER" id="PTHR32089:SF112">
    <property type="entry name" value="LYSOZYME-LIKE PROTEIN-RELATED"/>
    <property type="match status" value="1"/>
</dbReference>
<dbReference type="CDD" id="cd06225">
    <property type="entry name" value="HAMP"/>
    <property type="match status" value="1"/>
</dbReference>
<feature type="domain" description="Methyl-accepting transducer" evidence="6">
    <location>
        <begin position="249"/>
        <end position="507"/>
    </location>
</feature>
<evidence type="ECO:0000256" key="2">
    <source>
        <dbReference type="ARBA" id="ARBA00029447"/>
    </source>
</evidence>
<evidence type="ECO:0000313" key="8">
    <source>
        <dbReference type="EMBL" id="MBU5485749.1"/>
    </source>
</evidence>
<sequence>MKIRSKLMLSSLSMLIIIVAVGVIGIIGIKIIDRNTDTIYSYNLKSIDNSHLIMENILNDKAELQGIVFIKDKAEIEKRIENINKIKNDNIEIMNNYEKHPLSTDAIGLWSDFKDKFLEYRKVQDNTIKLMKNLQYEQAHIYLPKVQESREEMFTLLNELIDMNYEIAKKNNEMNNAICNKIIITMIIVIILGLGISIVLSIIISKYIANSIEEGLKSAKAVGEGDLTYKIDIKSKDELGELERELDVAENKVKDLVENIIKQSNEGNIQSEVLLNSIENISKKLQNINAYAQKIVDEILDNNDIAEEITASIEEINTAVNELSQESIEGNKEKEKNIIEAIEDDKVVKEIKIMAEAIANIADQTNLLALNATIEAARAGETGNGFAVVADEIRKLAEQSNANVYNIQEVIEKVENAFENLSYNSKLFMDFINNNVRKDYDLFLEMGNNYEKDVKSINEMSQNIAAMSEEINITIEEISKLIQNISKSLNNSGESSDEILSSINETTDNTSKITTEAEEQIEIATRLDDLVKKIKV</sequence>
<keyword evidence="1 3" id="KW-0807">Transducer</keyword>
<dbReference type="EMBL" id="JAHLQF010000004">
    <property type="protein sequence ID" value="MBU5485749.1"/>
    <property type="molecule type" value="Genomic_DNA"/>
</dbReference>
<dbReference type="Proteomes" id="UP000726170">
    <property type="component" value="Unassembled WGS sequence"/>
</dbReference>
<evidence type="ECO:0000256" key="4">
    <source>
        <dbReference type="SAM" id="Coils"/>
    </source>
</evidence>
<dbReference type="PANTHER" id="PTHR32089">
    <property type="entry name" value="METHYL-ACCEPTING CHEMOTAXIS PROTEIN MCPB"/>
    <property type="match status" value="1"/>
</dbReference>
<evidence type="ECO:0000259" key="7">
    <source>
        <dbReference type="PROSITE" id="PS50885"/>
    </source>
</evidence>
<keyword evidence="5" id="KW-0812">Transmembrane</keyword>
<dbReference type="Pfam" id="PF00015">
    <property type="entry name" value="MCPsignal"/>
    <property type="match status" value="1"/>
</dbReference>
<evidence type="ECO:0000256" key="3">
    <source>
        <dbReference type="PROSITE-ProRule" id="PRU00284"/>
    </source>
</evidence>
<dbReference type="Pfam" id="PF00672">
    <property type="entry name" value="HAMP"/>
    <property type="match status" value="1"/>
</dbReference>
<keyword evidence="9" id="KW-1185">Reference proteome</keyword>
<dbReference type="PROSITE" id="PS50885">
    <property type="entry name" value="HAMP"/>
    <property type="match status" value="1"/>
</dbReference>
<name>A0ABS6EKL1_9CLOT</name>
<dbReference type="InterPro" id="IPR024478">
    <property type="entry name" value="HlyB_4HB_MCP"/>
</dbReference>
<dbReference type="InterPro" id="IPR003660">
    <property type="entry name" value="HAMP_dom"/>
</dbReference>
<keyword evidence="4" id="KW-0175">Coiled coil</keyword>
<feature type="transmembrane region" description="Helical" evidence="5">
    <location>
        <begin position="12"/>
        <end position="32"/>
    </location>
</feature>
<comment type="caution">
    <text evidence="8">The sequence shown here is derived from an EMBL/GenBank/DDBJ whole genome shotgun (WGS) entry which is preliminary data.</text>
</comment>
<protein>
    <submittedName>
        <fullName evidence="8">Methyl-accepting chemotaxis protein</fullName>
    </submittedName>
</protein>
<feature type="coiled-coil region" evidence="4">
    <location>
        <begin position="457"/>
        <end position="484"/>
    </location>
</feature>
<gene>
    <name evidence="8" type="ORF">KQI86_15625</name>
</gene>
<reference evidence="8 9" key="1">
    <citation type="submission" date="2021-06" db="EMBL/GenBank/DDBJ databases">
        <authorList>
            <person name="Sun Q."/>
            <person name="Li D."/>
        </authorList>
    </citation>
    <scope>NUCLEOTIDE SEQUENCE [LARGE SCALE GENOMIC DNA]</scope>
    <source>
        <strain evidence="8 9">MSJ-11</strain>
    </source>
</reference>
<accession>A0ABS6EKL1</accession>
<organism evidence="8 9">
    <name type="scientific">Clostridium mobile</name>
    <dbReference type="NCBI Taxonomy" id="2841512"/>
    <lineage>
        <taxon>Bacteria</taxon>
        <taxon>Bacillati</taxon>
        <taxon>Bacillota</taxon>
        <taxon>Clostridia</taxon>
        <taxon>Eubacteriales</taxon>
        <taxon>Clostridiaceae</taxon>
        <taxon>Clostridium</taxon>
    </lineage>
</organism>
<keyword evidence="5" id="KW-0472">Membrane</keyword>
<proteinExistence type="inferred from homology"/>
<evidence type="ECO:0000259" key="6">
    <source>
        <dbReference type="PROSITE" id="PS50111"/>
    </source>
</evidence>
<dbReference type="RefSeq" id="WP_216440324.1">
    <property type="nucleotide sequence ID" value="NZ_JAHLQF010000004.1"/>
</dbReference>
<evidence type="ECO:0000313" key="9">
    <source>
        <dbReference type="Proteomes" id="UP000726170"/>
    </source>
</evidence>
<feature type="domain" description="HAMP" evidence="7">
    <location>
        <begin position="206"/>
        <end position="258"/>
    </location>
</feature>
<dbReference type="PROSITE" id="PS50111">
    <property type="entry name" value="CHEMOTAXIS_TRANSDUC_2"/>
    <property type="match status" value="1"/>
</dbReference>
<dbReference type="InterPro" id="IPR004089">
    <property type="entry name" value="MCPsignal_dom"/>
</dbReference>
<keyword evidence="5" id="KW-1133">Transmembrane helix</keyword>
<evidence type="ECO:0000256" key="1">
    <source>
        <dbReference type="ARBA" id="ARBA00023224"/>
    </source>
</evidence>